<protein>
    <submittedName>
        <fullName evidence="3">DNA-binding NtrC family response regulator</fullName>
    </submittedName>
</protein>
<dbReference type="Pfam" id="PF00072">
    <property type="entry name" value="Response_reg"/>
    <property type="match status" value="1"/>
</dbReference>
<proteinExistence type="predicted"/>
<dbReference type="InterPro" id="IPR001789">
    <property type="entry name" value="Sig_transdc_resp-reg_receiver"/>
</dbReference>
<dbReference type="Proteomes" id="UP000582090">
    <property type="component" value="Unassembled WGS sequence"/>
</dbReference>
<feature type="domain" description="Response regulatory" evidence="2">
    <location>
        <begin position="8"/>
        <end position="120"/>
    </location>
</feature>
<keyword evidence="3" id="KW-0238">DNA-binding</keyword>
<accession>A0A7W6CUY9</accession>
<name>A0A7W6CUY9_9HYPH</name>
<keyword evidence="4" id="KW-1185">Reference proteome</keyword>
<dbReference type="GO" id="GO:0003677">
    <property type="term" value="F:DNA binding"/>
    <property type="evidence" value="ECO:0007669"/>
    <property type="project" value="UniProtKB-KW"/>
</dbReference>
<dbReference type="Gene3D" id="3.40.50.2300">
    <property type="match status" value="1"/>
</dbReference>
<sequence>MNAQDKKTALIVEDELFIVLELEETLQELGYDEVVTFSKIDAAMSWLKSVAPAIAIIDYHLKDEIADELIRTLADLTVPTVVYSGRSPDPDADNDMLKACEWLTKPADQRMLAMAITRACGLAEPATIR</sequence>
<evidence type="ECO:0000313" key="4">
    <source>
        <dbReference type="Proteomes" id="UP000582090"/>
    </source>
</evidence>
<dbReference type="AlphaFoldDB" id="A0A7W6CUY9"/>
<keyword evidence="1" id="KW-0597">Phosphoprotein</keyword>
<evidence type="ECO:0000313" key="3">
    <source>
        <dbReference type="EMBL" id="MBB3965392.1"/>
    </source>
</evidence>
<dbReference type="SMART" id="SM00448">
    <property type="entry name" value="REC"/>
    <property type="match status" value="1"/>
</dbReference>
<dbReference type="PROSITE" id="PS50110">
    <property type="entry name" value="RESPONSE_REGULATORY"/>
    <property type="match status" value="1"/>
</dbReference>
<dbReference type="GO" id="GO:0000160">
    <property type="term" value="P:phosphorelay signal transduction system"/>
    <property type="evidence" value="ECO:0007669"/>
    <property type="project" value="InterPro"/>
</dbReference>
<gene>
    <name evidence="3" type="ORF">GGQ67_003065</name>
</gene>
<dbReference type="RefSeq" id="WP_183900949.1">
    <property type="nucleotide sequence ID" value="NZ_JACIDW010000009.1"/>
</dbReference>
<reference evidence="3 4" key="1">
    <citation type="submission" date="2020-08" db="EMBL/GenBank/DDBJ databases">
        <title>Genomic Encyclopedia of Type Strains, Phase IV (KMG-IV): sequencing the most valuable type-strain genomes for metagenomic binning, comparative biology and taxonomic classification.</title>
        <authorList>
            <person name="Goeker M."/>
        </authorList>
    </citation>
    <scope>NUCLEOTIDE SEQUENCE [LARGE SCALE GENOMIC DNA]</scope>
    <source>
        <strain evidence="3 4">DSM 26575</strain>
    </source>
</reference>
<dbReference type="EMBL" id="JACIDW010000009">
    <property type="protein sequence ID" value="MBB3965392.1"/>
    <property type="molecule type" value="Genomic_DNA"/>
</dbReference>
<organism evidence="3 4">
    <name type="scientific">Rhizobium metallidurans</name>
    <dbReference type="NCBI Taxonomy" id="1265931"/>
    <lineage>
        <taxon>Bacteria</taxon>
        <taxon>Pseudomonadati</taxon>
        <taxon>Pseudomonadota</taxon>
        <taxon>Alphaproteobacteria</taxon>
        <taxon>Hyphomicrobiales</taxon>
        <taxon>Rhizobiaceae</taxon>
        <taxon>Rhizobium/Agrobacterium group</taxon>
        <taxon>Rhizobium</taxon>
    </lineage>
</organism>
<comment type="caution">
    <text evidence="3">The sequence shown here is derived from an EMBL/GenBank/DDBJ whole genome shotgun (WGS) entry which is preliminary data.</text>
</comment>
<evidence type="ECO:0000256" key="1">
    <source>
        <dbReference type="PROSITE-ProRule" id="PRU00169"/>
    </source>
</evidence>
<evidence type="ECO:0000259" key="2">
    <source>
        <dbReference type="PROSITE" id="PS50110"/>
    </source>
</evidence>
<feature type="modified residue" description="4-aspartylphosphate" evidence="1">
    <location>
        <position position="58"/>
    </location>
</feature>
<dbReference type="InterPro" id="IPR011006">
    <property type="entry name" value="CheY-like_superfamily"/>
</dbReference>
<dbReference type="SUPFAM" id="SSF52172">
    <property type="entry name" value="CheY-like"/>
    <property type="match status" value="1"/>
</dbReference>